<accession>A0A2P5W6E0</accession>
<evidence type="ECO:0000313" key="1">
    <source>
        <dbReference type="EMBL" id="PPR86654.1"/>
    </source>
</evidence>
<dbReference type="Proteomes" id="UP000239757">
    <property type="component" value="Unassembled WGS sequence"/>
</dbReference>
<name>A0A2P5W6E0_GOSBA</name>
<proteinExistence type="predicted"/>
<organism evidence="1 2">
    <name type="scientific">Gossypium barbadense</name>
    <name type="common">Sea Island cotton</name>
    <name type="synonym">Hibiscus barbadensis</name>
    <dbReference type="NCBI Taxonomy" id="3634"/>
    <lineage>
        <taxon>Eukaryota</taxon>
        <taxon>Viridiplantae</taxon>
        <taxon>Streptophyta</taxon>
        <taxon>Embryophyta</taxon>
        <taxon>Tracheophyta</taxon>
        <taxon>Spermatophyta</taxon>
        <taxon>Magnoliopsida</taxon>
        <taxon>eudicotyledons</taxon>
        <taxon>Gunneridae</taxon>
        <taxon>Pentapetalae</taxon>
        <taxon>rosids</taxon>
        <taxon>malvids</taxon>
        <taxon>Malvales</taxon>
        <taxon>Malvaceae</taxon>
        <taxon>Malvoideae</taxon>
        <taxon>Gossypium</taxon>
    </lineage>
</organism>
<dbReference type="EMBL" id="KZ668906">
    <property type="protein sequence ID" value="PPR86654.1"/>
    <property type="molecule type" value="Genomic_DNA"/>
</dbReference>
<sequence length="155" mass="17359">MNRVAHTLADEGRALSSLRYWIEEASTRVEEEVDRDRRARRGISNVTLTNERVHEEEGCDLVRSVDSGSISEIGWVTKKVRRQTNVAPDFVDPVVDVNGKKVQVEYATKFSYKATLLGANSIPTLSNTMGDDFFLQVEDVAIEIVDGIPLITFSE</sequence>
<evidence type="ECO:0000313" key="2">
    <source>
        <dbReference type="Proteomes" id="UP000239757"/>
    </source>
</evidence>
<dbReference type="AlphaFoldDB" id="A0A2P5W6E0"/>
<gene>
    <name evidence="1" type="ORF">GOBAR_AA34037</name>
</gene>
<reference evidence="1 2" key="1">
    <citation type="submission" date="2015-01" db="EMBL/GenBank/DDBJ databases">
        <title>Genome of allotetraploid Gossypium barbadense reveals genomic plasticity and fiber elongation in cotton evolution.</title>
        <authorList>
            <person name="Chen X."/>
            <person name="Liu X."/>
            <person name="Zhao B."/>
            <person name="Zheng H."/>
            <person name="Hu Y."/>
            <person name="Lu G."/>
            <person name="Yang C."/>
            <person name="Chen J."/>
            <person name="Shan C."/>
            <person name="Zhang L."/>
            <person name="Zhou Y."/>
            <person name="Wang L."/>
            <person name="Guo W."/>
            <person name="Bai Y."/>
            <person name="Ruan J."/>
            <person name="Shangguan X."/>
            <person name="Mao Y."/>
            <person name="Jiang J."/>
            <person name="Zhu Y."/>
            <person name="Lei J."/>
            <person name="Kang H."/>
            <person name="Chen S."/>
            <person name="He X."/>
            <person name="Wang R."/>
            <person name="Wang Y."/>
            <person name="Chen J."/>
            <person name="Wang L."/>
            <person name="Yu S."/>
            <person name="Wang B."/>
            <person name="Wei J."/>
            <person name="Song S."/>
            <person name="Lu X."/>
            <person name="Gao Z."/>
            <person name="Gu W."/>
            <person name="Deng X."/>
            <person name="Ma D."/>
            <person name="Wang S."/>
            <person name="Liang W."/>
            <person name="Fang L."/>
            <person name="Cai C."/>
            <person name="Zhu X."/>
            <person name="Zhou B."/>
            <person name="Zhang Y."/>
            <person name="Chen Z."/>
            <person name="Xu S."/>
            <person name="Zhu R."/>
            <person name="Wang S."/>
            <person name="Zhang T."/>
            <person name="Zhao G."/>
        </authorList>
    </citation>
    <scope>NUCLEOTIDE SEQUENCE [LARGE SCALE GENOMIC DNA]</scope>
    <source>
        <strain evidence="2">cv. Xinhai21</strain>
        <tissue evidence="1">Leaf</tissue>
    </source>
</reference>
<protein>
    <submittedName>
        <fullName evidence="1">Uncharacterized protein</fullName>
    </submittedName>
</protein>